<dbReference type="Pfam" id="PF13173">
    <property type="entry name" value="AAA_14"/>
    <property type="match status" value="1"/>
</dbReference>
<dbReference type="AlphaFoldDB" id="A0A1H5VY23"/>
<protein>
    <submittedName>
        <fullName evidence="2">AAA domain-containing protein</fullName>
    </submittedName>
</protein>
<dbReference type="EMBL" id="FNVR01000008">
    <property type="protein sequence ID" value="SEF92033.1"/>
    <property type="molecule type" value="Genomic_DNA"/>
</dbReference>
<feature type="domain" description="AAA" evidence="1">
    <location>
        <begin position="5"/>
        <end position="105"/>
    </location>
</feature>
<evidence type="ECO:0000313" key="2">
    <source>
        <dbReference type="EMBL" id="SEF92033.1"/>
    </source>
</evidence>
<organism evidence="2 3">
    <name type="scientific">Algoriphagus boritolerans DSM 17298 = JCM 18970</name>
    <dbReference type="NCBI Taxonomy" id="1120964"/>
    <lineage>
        <taxon>Bacteria</taxon>
        <taxon>Pseudomonadati</taxon>
        <taxon>Bacteroidota</taxon>
        <taxon>Cytophagia</taxon>
        <taxon>Cytophagales</taxon>
        <taxon>Cyclobacteriaceae</taxon>
        <taxon>Algoriphagus</taxon>
    </lineage>
</organism>
<gene>
    <name evidence="2" type="ORF">SAMN03080598_01871</name>
</gene>
<dbReference type="Proteomes" id="UP000236736">
    <property type="component" value="Unassembled WGS sequence"/>
</dbReference>
<dbReference type="PANTHER" id="PTHR33295">
    <property type="entry name" value="ATPASE"/>
    <property type="match status" value="1"/>
</dbReference>
<dbReference type="InterPro" id="IPR041682">
    <property type="entry name" value="AAA_14"/>
</dbReference>
<dbReference type="STRING" id="1120964.GCA_001313265_02678"/>
<keyword evidence="3" id="KW-1185">Reference proteome</keyword>
<name>A0A1H5VY23_9BACT</name>
<reference evidence="3" key="1">
    <citation type="submission" date="2016-10" db="EMBL/GenBank/DDBJ databases">
        <authorList>
            <person name="Varghese N."/>
            <person name="Submissions S."/>
        </authorList>
    </citation>
    <scope>NUCLEOTIDE SEQUENCE [LARGE SCALE GENOMIC DNA]</scope>
    <source>
        <strain evidence="3">DSM 17298</strain>
    </source>
</reference>
<evidence type="ECO:0000259" key="1">
    <source>
        <dbReference type="Pfam" id="PF13173"/>
    </source>
</evidence>
<accession>A0A1H5VY23</accession>
<proteinExistence type="predicted"/>
<dbReference type="PANTHER" id="PTHR33295:SF8">
    <property type="entry name" value="AAA+ ATPASE DOMAIN-CONTAINING PROTEIN"/>
    <property type="match status" value="1"/>
</dbReference>
<sequence length="107" mass="12714">MQLYMQELTENLGVKSDRLVYFNFEDERVHFLPEQLDLILQAWKELHPSVQLEDCFFFFDEVQAAPGWEKFLNRINETLTKKICFTGCNSRLLHTEVNTVLRGRSSR</sequence>
<evidence type="ECO:0000313" key="3">
    <source>
        <dbReference type="Proteomes" id="UP000236736"/>
    </source>
</evidence>